<dbReference type="GO" id="GO:0006629">
    <property type="term" value="P:lipid metabolic process"/>
    <property type="evidence" value="ECO:0007669"/>
    <property type="project" value="InterPro"/>
</dbReference>
<dbReference type="Gene3D" id="3.40.50.1820">
    <property type="entry name" value="alpha/beta hydrolase"/>
    <property type="match status" value="1"/>
</dbReference>
<feature type="transmembrane region" description="Helical" evidence="2">
    <location>
        <begin position="26"/>
        <end position="56"/>
    </location>
</feature>
<feature type="compositionally biased region" description="Low complexity" evidence="1">
    <location>
        <begin position="178"/>
        <end position="194"/>
    </location>
</feature>
<feature type="transmembrane region" description="Helical" evidence="2">
    <location>
        <begin position="455"/>
        <end position="475"/>
    </location>
</feature>
<feature type="region of interest" description="Disordered" evidence="1">
    <location>
        <begin position="178"/>
        <end position="202"/>
    </location>
</feature>
<sequence>MSESDNAKTQESNQDRQKIQLTVSKLFNIFLNFLFGAVIFVFGFVIFFQHLIFYSFSYYHLSTISPDKIDDVTDLIPSQFLALFGSLWYFGLTSEYIRDLLNLRVERGRTSGKWAGLRLVDNRTVTGGAMTERLIKSSDPEEIIQEQIKKAHRGHKTGKKIESKELLVSDSLSSMSTILSEDHSNSGSSSEGSNPLTTTKPDRVSYKPQIKVDTQLKSINQAIRFVSNFFYEKKSSRVLGFLAKENFFNHYFCLTSYFLLFLICFIVTMVDHEGPLGLWQLWFNSCVIPHLVGVLILAIVEYLLTVKYVLQTAGIVEERCLYDHELKQNKIQTIYHFQRFKKKANIAWLVLAAVILVWACVSCYRTKIAGFDKFLITLSNIVNIPILFYFGTKLTKSLKKEKSRFDGVAKLAIGSKIRRFFSRYWRIFFCSVAIISSALVIIFSVLQVFQRKVTGLPTIIFLFIFISFLFSMIAIHARSIPNWSKHSLIWGAILALFFVLWMIALLGPVKTKLKNDDLHGDYPWCDFIIDDEIDMFNISAMAYSAYEVGKDSFYEVMDYALPSNWRDWHLETYSNYTKWFLLHNNNTNSYYIAIAGTEGKRFISVITDGYYWSSIASFQMFNMVYPYLHLSNSKTLAVIMYILTRVVDLYYPSMNSFYDEVLHRVESIIQNADPDNPPKIIITGHSLGGGIAEIVASSFESEDLGKKNLENNIKAVTFNAPGIFYSRKKFLFLNNSSIFLDNINRNSIGVKVEYDPVGMIDKAAGNVQHIQCTQTNSLECHFLKNTILTLWDGCNKPGTPKFLL</sequence>
<dbReference type="EMBL" id="JANTQA010000048">
    <property type="protein sequence ID" value="KAJ3431339.1"/>
    <property type="molecule type" value="Genomic_DNA"/>
</dbReference>
<dbReference type="InterPro" id="IPR002921">
    <property type="entry name" value="Fungal_lipase-type"/>
</dbReference>
<evidence type="ECO:0000256" key="2">
    <source>
        <dbReference type="SAM" id="Phobius"/>
    </source>
</evidence>
<gene>
    <name evidence="4" type="ORF">M0812_03017</name>
</gene>
<dbReference type="Proteomes" id="UP001146793">
    <property type="component" value="Unassembled WGS sequence"/>
</dbReference>
<keyword evidence="2" id="KW-1133">Transmembrane helix</keyword>
<feature type="transmembrane region" description="Helical" evidence="2">
    <location>
        <begin position="282"/>
        <end position="304"/>
    </location>
</feature>
<dbReference type="SUPFAM" id="SSF53474">
    <property type="entry name" value="alpha/beta-Hydrolases"/>
    <property type="match status" value="1"/>
</dbReference>
<name>A0AAV7YPC5_9EUKA</name>
<keyword evidence="2" id="KW-0472">Membrane</keyword>
<feature type="transmembrane region" description="Helical" evidence="2">
    <location>
        <begin position="251"/>
        <end position="270"/>
    </location>
</feature>
<dbReference type="AlphaFoldDB" id="A0AAV7YPC5"/>
<evidence type="ECO:0000259" key="3">
    <source>
        <dbReference type="Pfam" id="PF01764"/>
    </source>
</evidence>
<feature type="transmembrane region" description="Helical" evidence="2">
    <location>
        <begin position="424"/>
        <end position="449"/>
    </location>
</feature>
<keyword evidence="2" id="KW-0812">Transmembrane</keyword>
<evidence type="ECO:0000256" key="1">
    <source>
        <dbReference type="SAM" id="MobiDB-lite"/>
    </source>
</evidence>
<feature type="transmembrane region" description="Helical" evidence="2">
    <location>
        <begin position="346"/>
        <end position="368"/>
    </location>
</feature>
<dbReference type="InterPro" id="IPR029058">
    <property type="entry name" value="AB_hydrolase_fold"/>
</dbReference>
<feature type="transmembrane region" description="Helical" evidence="2">
    <location>
        <begin position="487"/>
        <end position="507"/>
    </location>
</feature>
<organism evidence="4 5">
    <name type="scientific">Anaeramoeba flamelloides</name>
    <dbReference type="NCBI Taxonomy" id="1746091"/>
    <lineage>
        <taxon>Eukaryota</taxon>
        <taxon>Metamonada</taxon>
        <taxon>Anaeramoebidae</taxon>
        <taxon>Anaeramoeba</taxon>
    </lineage>
</organism>
<dbReference type="Pfam" id="PF01764">
    <property type="entry name" value="Lipase_3"/>
    <property type="match status" value="1"/>
</dbReference>
<feature type="domain" description="Fungal lipase-type" evidence="3">
    <location>
        <begin position="643"/>
        <end position="723"/>
    </location>
</feature>
<feature type="transmembrane region" description="Helical" evidence="2">
    <location>
        <begin position="76"/>
        <end position="97"/>
    </location>
</feature>
<feature type="transmembrane region" description="Helical" evidence="2">
    <location>
        <begin position="374"/>
        <end position="392"/>
    </location>
</feature>
<reference evidence="4" key="1">
    <citation type="submission" date="2022-08" db="EMBL/GenBank/DDBJ databases">
        <title>Novel sulphate-reducing endosymbionts in the free-living metamonad Anaeramoeba.</title>
        <authorList>
            <person name="Jerlstrom-Hultqvist J."/>
            <person name="Cepicka I."/>
            <person name="Gallot-Lavallee L."/>
            <person name="Salas-Leiva D."/>
            <person name="Curtis B.A."/>
            <person name="Zahonova K."/>
            <person name="Pipaliya S."/>
            <person name="Dacks J."/>
            <person name="Roger A.J."/>
        </authorList>
    </citation>
    <scope>NUCLEOTIDE SEQUENCE</scope>
    <source>
        <strain evidence="4">Busselton2</strain>
    </source>
</reference>
<protein>
    <submittedName>
        <fullName evidence="4">Alpha/beta-hydrolases superfamily protein</fullName>
    </submittedName>
</protein>
<evidence type="ECO:0000313" key="4">
    <source>
        <dbReference type="EMBL" id="KAJ3431339.1"/>
    </source>
</evidence>
<evidence type="ECO:0000313" key="5">
    <source>
        <dbReference type="Proteomes" id="UP001146793"/>
    </source>
</evidence>
<proteinExistence type="predicted"/>
<comment type="caution">
    <text evidence="4">The sequence shown here is derived from an EMBL/GenBank/DDBJ whole genome shotgun (WGS) entry which is preliminary data.</text>
</comment>
<accession>A0AAV7YPC5</accession>